<dbReference type="InterPro" id="IPR027417">
    <property type="entry name" value="P-loop_NTPase"/>
</dbReference>
<dbReference type="GO" id="GO:0005524">
    <property type="term" value="F:ATP binding"/>
    <property type="evidence" value="ECO:0007669"/>
    <property type="project" value="UniProtKB-KW"/>
</dbReference>
<dbReference type="SUPFAM" id="SSF52540">
    <property type="entry name" value="P-loop containing nucleoside triphosphate hydrolases"/>
    <property type="match status" value="1"/>
</dbReference>
<evidence type="ECO:0000313" key="12">
    <source>
        <dbReference type="EMBL" id="SMY15164.1"/>
    </source>
</evidence>
<keyword evidence="12" id="KW-0378">Hydrolase</keyword>
<protein>
    <submittedName>
        <fullName evidence="11">ABC transporter ATP-binding protein</fullName>
    </submittedName>
    <submittedName>
        <fullName evidence="12">Glutathione import ATP-binding protein GsiA</fullName>
        <ecNumber evidence="12">3.6.3.-</ecNumber>
    </submittedName>
</protein>
<dbReference type="PANTHER" id="PTHR43776:SF4">
    <property type="entry name" value="PUTRESCINE EXPORT SYSTEM ATP-BINDING PROTEIN SAPF"/>
    <property type="match status" value="1"/>
</dbReference>
<dbReference type="GO" id="GO:0005886">
    <property type="term" value="C:plasma membrane"/>
    <property type="evidence" value="ECO:0007669"/>
    <property type="project" value="UniProtKB-SubCell"/>
</dbReference>
<dbReference type="RefSeq" id="WP_060996594.1">
    <property type="nucleotide sequence ID" value="NZ_FYAH01000001.1"/>
</dbReference>
<evidence type="ECO:0000259" key="10">
    <source>
        <dbReference type="PROSITE" id="PS50893"/>
    </source>
</evidence>
<evidence type="ECO:0000256" key="3">
    <source>
        <dbReference type="ARBA" id="ARBA00022448"/>
    </source>
</evidence>
<dbReference type="InterPro" id="IPR050319">
    <property type="entry name" value="ABC_transp_ATP-bind"/>
</dbReference>
<keyword evidence="13" id="KW-1185">Reference proteome</keyword>
<dbReference type="PANTHER" id="PTHR43776">
    <property type="entry name" value="TRANSPORT ATP-BINDING PROTEIN"/>
    <property type="match status" value="1"/>
</dbReference>
<feature type="compositionally biased region" description="Polar residues" evidence="9">
    <location>
        <begin position="265"/>
        <end position="274"/>
    </location>
</feature>
<gene>
    <name evidence="12" type="primary">gsiA_1</name>
    <name evidence="11" type="ORF">C0W81_06450</name>
    <name evidence="12" type="ORF">PAQU9191_00382</name>
</gene>
<dbReference type="Gene3D" id="3.40.50.300">
    <property type="entry name" value="P-loop containing nucleotide triphosphate hydrolases"/>
    <property type="match status" value="1"/>
</dbReference>
<evidence type="ECO:0000256" key="7">
    <source>
        <dbReference type="ARBA" id="ARBA00022840"/>
    </source>
</evidence>
<dbReference type="CDD" id="cd03257">
    <property type="entry name" value="ABC_NikE_OppD_transporters"/>
    <property type="match status" value="1"/>
</dbReference>
<proteinExistence type="inferred from homology"/>
<dbReference type="AlphaFoldDB" id="A0A1B8I5Y2"/>
<keyword evidence="3" id="KW-0813">Transport</keyword>
<keyword evidence="8" id="KW-0472">Membrane</keyword>
<dbReference type="EMBL" id="FYAH01000001">
    <property type="protein sequence ID" value="SMY15164.1"/>
    <property type="molecule type" value="Genomic_DNA"/>
</dbReference>
<dbReference type="EC" id="3.6.3.-" evidence="12"/>
<name>A0A1B8I5Y2_9GAMM</name>
<dbReference type="Proteomes" id="UP000196485">
    <property type="component" value="Unassembled WGS sequence"/>
</dbReference>
<dbReference type="PROSITE" id="PS50893">
    <property type="entry name" value="ABC_TRANSPORTER_2"/>
    <property type="match status" value="1"/>
</dbReference>
<accession>A0A1B8I5Y2</accession>
<feature type="domain" description="ABC transporter" evidence="10">
    <location>
        <begin position="5"/>
        <end position="250"/>
    </location>
</feature>
<evidence type="ECO:0000256" key="8">
    <source>
        <dbReference type="ARBA" id="ARBA00023136"/>
    </source>
</evidence>
<evidence type="ECO:0000256" key="5">
    <source>
        <dbReference type="ARBA" id="ARBA00022519"/>
    </source>
</evidence>
<reference evidence="11 14" key="3">
    <citation type="submission" date="2018-03" db="EMBL/GenBank/DDBJ databases">
        <title>Whole genome sequencing of Histamine producing bacteria.</title>
        <authorList>
            <person name="Butler K."/>
        </authorList>
    </citation>
    <scope>NUCLEOTIDE SEQUENCE [LARGE SCALE GENOMIC DNA]</scope>
    <source>
        <strain evidence="11 14">DSM 23343</strain>
    </source>
</reference>
<comment type="similarity">
    <text evidence="2">Belongs to the ABC transporter superfamily.</text>
</comment>
<dbReference type="Proteomes" id="UP000241858">
    <property type="component" value="Unassembled WGS sequence"/>
</dbReference>
<organism evidence="12 13">
    <name type="scientific">Photobacterium aquimaris</name>
    <dbReference type="NCBI Taxonomy" id="512643"/>
    <lineage>
        <taxon>Bacteria</taxon>
        <taxon>Pseudomonadati</taxon>
        <taxon>Pseudomonadota</taxon>
        <taxon>Gammaproteobacteria</taxon>
        <taxon>Vibrionales</taxon>
        <taxon>Vibrionaceae</taxon>
        <taxon>Photobacterium</taxon>
    </lineage>
</organism>
<evidence type="ECO:0000256" key="6">
    <source>
        <dbReference type="ARBA" id="ARBA00022741"/>
    </source>
</evidence>
<dbReference type="SMART" id="SM00382">
    <property type="entry name" value="AAA"/>
    <property type="match status" value="1"/>
</dbReference>
<comment type="subcellular location">
    <subcellularLocation>
        <location evidence="1">Cell inner membrane</location>
        <topology evidence="1">Peripheral membrane protein</topology>
    </subcellularLocation>
</comment>
<evidence type="ECO:0000256" key="1">
    <source>
        <dbReference type="ARBA" id="ARBA00004417"/>
    </source>
</evidence>
<evidence type="ECO:0000313" key="13">
    <source>
        <dbReference type="Proteomes" id="UP000196485"/>
    </source>
</evidence>
<keyword evidence="6" id="KW-0547">Nucleotide-binding</keyword>
<dbReference type="OrthoDB" id="9784450at2"/>
<dbReference type="GO" id="GO:0016887">
    <property type="term" value="F:ATP hydrolysis activity"/>
    <property type="evidence" value="ECO:0007669"/>
    <property type="project" value="InterPro"/>
</dbReference>
<keyword evidence="4" id="KW-1003">Cell membrane</keyword>
<evidence type="ECO:0000313" key="11">
    <source>
        <dbReference type="EMBL" id="PSU07953.1"/>
    </source>
</evidence>
<sequence length="274" mass="31038">MSSLLEVENLKKDYHYRSGLFRRRTIEAVKPVSFHLEAGETIALLGENGSGKSTLAKMLAGVITPTEGIVRVNGEQLHHHDYQTRCKLIRMIFQDPNTALNPRIQIGRILEGPLKRNTNMTPQAREKRIMDTLKRVGLLPEHAYFYPQMLATGQKQRVSLARALILQPCIIVADEALNGLDMSMRSQMINLLLELQEEMGLSYIYVSQHMGVIKHFSDKVMVMQDGEVVEKGRTANVFENPKHSLTQKLLDSHFSSPTREKSGRILNSTPKISY</sequence>
<evidence type="ECO:0000256" key="4">
    <source>
        <dbReference type="ARBA" id="ARBA00022475"/>
    </source>
</evidence>
<dbReference type="InterPro" id="IPR003439">
    <property type="entry name" value="ABC_transporter-like_ATP-bd"/>
</dbReference>
<keyword evidence="5" id="KW-0997">Cell inner membrane</keyword>
<evidence type="ECO:0000313" key="14">
    <source>
        <dbReference type="Proteomes" id="UP000241858"/>
    </source>
</evidence>
<dbReference type="Pfam" id="PF00005">
    <property type="entry name" value="ABC_tran"/>
    <property type="match status" value="1"/>
</dbReference>
<dbReference type="InterPro" id="IPR003593">
    <property type="entry name" value="AAA+_ATPase"/>
</dbReference>
<reference evidence="12" key="2">
    <citation type="submission" date="2017-06" db="EMBL/GenBank/DDBJ databases">
        <authorList>
            <person name="Kim H.J."/>
            <person name="Triplett B.A."/>
        </authorList>
    </citation>
    <scope>NUCLEOTIDE SEQUENCE [LARGE SCALE GENOMIC DNA]</scope>
    <source>
        <strain evidence="12">Type strain: CECT 9192</strain>
    </source>
</reference>
<evidence type="ECO:0000256" key="9">
    <source>
        <dbReference type="SAM" id="MobiDB-lite"/>
    </source>
</evidence>
<evidence type="ECO:0000256" key="2">
    <source>
        <dbReference type="ARBA" id="ARBA00005417"/>
    </source>
</evidence>
<dbReference type="GO" id="GO:0055085">
    <property type="term" value="P:transmembrane transport"/>
    <property type="evidence" value="ECO:0007669"/>
    <property type="project" value="UniProtKB-ARBA"/>
</dbReference>
<keyword evidence="7 12" id="KW-0067">ATP-binding</keyword>
<dbReference type="EMBL" id="PYLY01000009">
    <property type="protein sequence ID" value="PSU07953.1"/>
    <property type="molecule type" value="Genomic_DNA"/>
</dbReference>
<feature type="region of interest" description="Disordered" evidence="9">
    <location>
        <begin position="254"/>
        <end position="274"/>
    </location>
</feature>
<reference evidence="13" key="1">
    <citation type="submission" date="2017-06" db="EMBL/GenBank/DDBJ databases">
        <authorList>
            <person name="Rodrigo-Torres L."/>
            <person name="Arahal R. D."/>
            <person name="Lucena T."/>
        </authorList>
    </citation>
    <scope>NUCLEOTIDE SEQUENCE [LARGE SCALE GENOMIC DNA]</scope>
    <source>
        <strain evidence="13">type strain: CECT 9192</strain>
    </source>
</reference>